<protein>
    <submittedName>
        <fullName evidence="1">Uncharacterized protein</fullName>
    </submittedName>
</protein>
<proteinExistence type="predicted"/>
<dbReference type="Proteomes" id="UP000046947">
    <property type="component" value="Unassembled WGS sequence"/>
</dbReference>
<gene>
    <name evidence="1" type="ORF">ERS007688_04692</name>
</gene>
<evidence type="ECO:0000313" key="2">
    <source>
        <dbReference type="Proteomes" id="UP000046947"/>
    </source>
</evidence>
<accession>A0A654TV19</accession>
<organism evidence="1 2">
    <name type="scientific">Mycobacterium tuberculosis</name>
    <dbReference type="NCBI Taxonomy" id="1773"/>
    <lineage>
        <taxon>Bacteria</taxon>
        <taxon>Bacillati</taxon>
        <taxon>Actinomycetota</taxon>
        <taxon>Actinomycetes</taxon>
        <taxon>Mycobacteriales</taxon>
        <taxon>Mycobacteriaceae</taxon>
        <taxon>Mycobacterium</taxon>
        <taxon>Mycobacterium tuberculosis complex</taxon>
    </lineage>
</organism>
<sequence>MLMPGPSSPDGVATRVSRPPSLAASRLIFSSAAGMPPSCLASAYAASLPECISSPCRSWLTV</sequence>
<reference evidence="1 2" key="1">
    <citation type="submission" date="2015-03" db="EMBL/GenBank/DDBJ databases">
        <authorList>
            <consortium name="Pathogen Informatics"/>
        </authorList>
    </citation>
    <scope>NUCLEOTIDE SEQUENCE [LARGE SCALE GENOMIC DNA]</scope>
    <source>
        <strain evidence="1 2">H09601792</strain>
    </source>
</reference>
<dbReference type="EMBL" id="CFOH01001623">
    <property type="protein sequence ID" value="CFE88620.1"/>
    <property type="molecule type" value="Genomic_DNA"/>
</dbReference>
<evidence type="ECO:0000313" key="1">
    <source>
        <dbReference type="EMBL" id="CFE88620.1"/>
    </source>
</evidence>
<dbReference type="AlphaFoldDB" id="A0A654TV19"/>
<name>A0A654TV19_MYCTX</name>